<dbReference type="Proteomes" id="UP000051574">
    <property type="component" value="Unassembled WGS sequence"/>
</dbReference>
<feature type="compositionally biased region" description="Basic and acidic residues" evidence="3">
    <location>
        <begin position="354"/>
        <end position="388"/>
    </location>
</feature>
<evidence type="ECO:0000256" key="1">
    <source>
        <dbReference type="ARBA" id="ARBA00004201"/>
    </source>
</evidence>
<dbReference type="PANTHER" id="PTHR21551:SF0">
    <property type="entry name" value="PROTEIN ASSOCIATED WITH TOPO II RELATED-1, ISOFORM A"/>
    <property type="match status" value="1"/>
</dbReference>
<organism evidence="4 5">
    <name type="scientific">Oryctes borbonicus</name>
    <dbReference type="NCBI Taxonomy" id="1629725"/>
    <lineage>
        <taxon>Eukaryota</taxon>
        <taxon>Metazoa</taxon>
        <taxon>Ecdysozoa</taxon>
        <taxon>Arthropoda</taxon>
        <taxon>Hexapoda</taxon>
        <taxon>Insecta</taxon>
        <taxon>Pterygota</taxon>
        <taxon>Neoptera</taxon>
        <taxon>Endopterygota</taxon>
        <taxon>Coleoptera</taxon>
        <taxon>Polyphaga</taxon>
        <taxon>Scarabaeiformia</taxon>
        <taxon>Scarabaeidae</taxon>
        <taxon>Dynastinae</taxon>
        <taxon>Oryctes</taxon>
    </lineage>
</organism>
<comment type="subcellular location">
    <subcellularLocation>
        <location evidence="1">Cytoplasm</location>
        <location evidence="1">P-body</location>
    </subcellularLocation>
</comment>
<evidence type="ECO:0000256" key="3">
    <source>
        <dbReference type="SAM" id="MobiDB-lite"/>
    </source>
</evidence>
<gene>
    <name evidence="4" type="ORF">AMK59_6290</name>
</gene>
<sequence>MADTFFGFDTSINHGDHILSTDEVDCIETEEEEYDALNDETFGTIEDGTNLDDWERQHEELAEIAESSRHSEQIENSISQLVLDDSDDWMVKNSNQGDDIYKEYINLLSNIPKNKVIRPLAESKSQEEKLRNVNPIPVARQNITPAVSSAVPKTICTVEELERGLLNNRIPKPQPHIPPQIQHPLFPPPHHPLPRLPPGYHPLNLPPPLRPVPPMPPHMNLPPGLVRMMNPFPGVPGPHSGPHLHQHRLMGHTGVQFPVTHPFNFPPPPRNPAMPNMNHMNRNHIPRINNIPINVKAKPEPVACIPEVFKDEYAGLMTNREKQWLLNIQLSQLNTGTPYFDDYYYTVFKERKAKNNKENHQHNPHLDKPQRYHNRGSRDHYRNNDRQETSNPILPRVYTPLQFENSLGKLQCGSVTAPRKIIDMDVVTLEKELENVMVARDIRKIKQLLLELEALYSLILKAEDLSNPTALTNMEKLRELKQKQRLRELEAAPTPEQKQEVLKLLQQESIPVIENPHDYFLKVINGLMQDEKYASFLNIRKGKMLLLRILPHLNIDSFSSQLAELWLKVLLSIPITGRRDTAGDNLLPRLHPFFKRYIQTCKMSDILEIVSNITEVVRQENNNRSTPLSHQGKAPLHFIIGNKFGVSSLITMLVRSEYLISSDNCNEKQQSDWFAFIVCWSDTLSVVVNVATPIEQIPMQIFTKHCNRIKHLTSEKRSLFEAKLLVDASLI</sequence>
<evidence type="ECO:0000256" key="2">
    <source>
        <dbReference type="ARBA" id="ARBA00022490"/>
    </source>
</evidence>
<dbReference type="PANTHER" id="PTHR21551">
    <property type="entry name" value="TOPOISOMERASE II-ASSOCIATED PROTEIN PAT1"/>
    <property type="match status" value="1"/>
</dbReference>
<keyword evidence="5" id="KW-1185">Reference proteome</keyword>
<dbReference type="OrthoDB" id="8251691at2759"/>
<evidence type="ECO:0000313" key="5">
    <source>
        <dbReference type="Proteomes" id="UP000051574"/>
    </source>
</evidence>
<comment type="caution">
    <text evidence="4">The sequence shown here is derived from an EMBL/GenBank/DDBJ whole genome shotgun (WGS) entry which is preliminary data.</text>
</comment>
<dbReference type="GO" id="GO:0033962">
    <property type="term" value="P:P-body assembly"/>
    <property type="evidence" value="ECO:0007669"/>
    <property type="project" value="TreeGrafter"/>
</dbReference>
<protein>
    <recommendedName>
        <fullName evidence="6">mRNA decay factor PAT1 domain-containing protein</fullName>
    </recommendedName>
</protein>
<feature type="region of interest" description="Disordered" evidence="3">
    <location>
        <begin position="354"/>
        <end position="394"/>
    </location>
</feature>
<proteinExistence type="predicted"/>
<accession>A0A0T6B050</accession>
<name>A0A0T6B050_9SCAR</name>
<reference evidence="4 5" key="1">
    <citation type="submission" date="2015-09" db="EMBL/GenBank/DDBJ databases">
        <title>Draft genome of the scarab beetle Oryctes borbonicus.</title>
        <authorList>
            <person name="Meyer J.M."/>
            <person name="Markov G.V."/>
            <person name="Baskaran P."/>
            <person name="Herrmann M."/>
            <person name="Sommer R.J."/>
            <person name="Roedelsperger C."/>
        </authorList>
    </citation>
    <scope>NUCLEOTIDE SEQUENCE [LARGE SCALE GENOMIC DNA]</scope>
    <source>
        <strain evidence="4">OB123</strain>
        <tissue evidence="4">Whole animal</tissue>
    </source>
</reference>
<dbReference type="EMBL" id="LJIG01016365">
    <property type="protein sequence ID" value="KRT80819.1"/>
    <property type="molecule type" value="Genomic_DNA"/>
</dbReference>
<dbReference type="GO" id="GO:0003723">
    <property type="term" value="F:RNA binding"/>
    <property type="evidence" value="ECO:0007669"/>
    <property type="project" value="TreeGrafter"/>
</dbReference>
<dbReference type="AlphaFoldDB" id="A0A0T6B050"/>
<evidence type="ECO:0000313" key="4">
    <source>
        <dbReference type="EMBL" id="KRT80819.1"/>
    </source>
</evidence>
<dbReference type="InterPro" id="IPR039900">
    <property type="entry name" value="Pat1-like"/>
</dbReference>
<keyword evidence="2" id="KW-0963">Cytoplasm</keyword>
<dbReference type="GO" id="GO:0000932">
    <property type="term" value="C:P-body"/>
    <property type="evidence" value="ECO:0007669"/>
    <property type="project" value="UniProtKB-SubCell"/>
</dbReference>
<evidence type="ECO:0008006" key="6">
    <source>
        <dbReference type="Google" id="ProtNLM"/>
    </source>
</evidence>
<dbReference type="GO" id="GO:0000290">
    <property type="term" value="P:deadenylation-dependent decapping of nuclear-transcribed mRNA"/>
    <property type="evidence" value="ECO:0007669"/>
    <property type="project" value="InterPro"/>
</dbReference>